<dbReference type="Proteomes" id="UP000683360">
    <property type="component" value="Unassembled WGS sequence"/>
</dbReference>
<name>A0A8S3R1E1_MYTED</name>
<evidence type="ECO:0000313" key="2">
    <source>
        <dbReference type="Proteomes" id="UP000683360"/>
    </source>
</evidence>
<reference evidence="1" key="1">
    <citation type="submission" date="2021-03" db="EMBL/GenBank/DDBJ databases">
        <authorList>
            <person name="Bekaert M."/>
        </authorList>
    </citation>
    <scope>NUCLEOTIDE SEQUENCE</scope>
</reference>
<dbReference type="AlphaFoldDB" id="A0A8S3R1E1"/>
<keyword evidence="2" id="KW-1185">Reference proteome</keyword>
<proteinExistence type="predicted"/>
<dbReference type="OrthoDB" id="6079525at2759"/>
<gene>
    <name evidence="1" type="ORF">MEDL_15529</name>
</gene>
<comment type="caution">
    <text evidence="1">The sequence shown here is derived from an EMBL/GenBank/DDBJ whole genome shotgun (WGS) entry which is preliminary data.</text>
</comment>
<sequence length="202" mass="23030">MNLNIGSKVDMSEPLQFLLSIEIRNDNHDNGIDVESLIKRASSAIAEKAKYKFRVFGEAKIIAIFQVNDDSVVNMVTSDIMKMGPYTVTCTPLCEYDSGEKHSGYNGPKTQRILSGEHVVWFEVAYNHGISHEDFDRLWSMNVRTMVNEGRQGLSQTEVFKILAEKRVYAFSCKLPTETWEAHIQSFKLDKIYKNAKLVTKL</sequence>
<organism evidence="1 2">
    <name type="scientific">Mytilus edulis</name>
    <name type="common">Blue mussel</name>
    <dbReference type="NCBI Taxonomy" id="6550"/>
    <lineage>
        <taxon>Eukaryota</taxon>
        <taxon>Metazoa</taxon>
        <taxon>Spiralia</taxon>
        <taxon>Lophotrochozoa</taxon>
        <taxon>Mollusca</taxon>
        <taxon>Bivalvia</taxon>
        <taxon>Autobranchia</taxon>
        <taxon>Pteriomorphia</taxon>
        <taxon>Mytilida</taxon>
        <taxon>Mytiloidea</taxon>
        <taxon>Mytilidae</taxon>
        <taxon>Mytilinae</taxon>
        <taxon>Mytilus</taxon>
    </lineage>
</organism>
<accession>A0A8S3R1E1</accession>
<dbReference type="EMBL" id="CAJPWZ010000791">
    <property type="protein sequence ID" value="CAG2200893.1"/>
    <property type="molecule type" value="Genomic_DNA"/>
</dbReference>
<evidence type="ECO:0000313" key="1">
    <source>
        <dbReference type="EMBL" id="CAG2200893.1"/>
    </source>
</evidence>
<protein>
    <submittedName>
        <fullName evidence="1">Uncharacterized protein</fullName>
    </submittedName>
</protein>